<reference evidence="3" key="1">
    <citation type="journal article" date="2019" name="Int. J. Syst. Evol. Microbiol.">
        <title>The Global Catalogue of Microorganisms (GCM) 10K type strain sequencing project: providing services to taxonomists for standard genome sequencing and annotation.</title>
        <authorList>
            <consortium name="The Broad Institute Genomics Platform"/>
            <consortium name="The Broad Institute Genome Sequencing Center for Infectious Disease"/>
            <person name="Wu L."/>
            <person name="Ma J."/>
        </authorList>
    </citation>
    <scope>NUCLEOTIDE SEQUENCE [LARGE SCALE GENOMIC DNA]</scope>
    <source>
        <strain evidence="3">CCUG 54520</strain>
    </source>
</reference>
<sequence length="237" mass="23603">MSRPMIRRTASVVAAAALVAGGMSLGAGTAAAKPEGSCTVKNVTVAKKVLNGGEVAPGGKVRIRTVYSVSSGIDRLITKVTDIHPEGFSYVNKSATLDAWHLLGLGQKTESVDPAVDAAGNSVSVSNGAAWSVSTTDNKTLTFEADYLAPKDAKVGSELPVGAGFAAAVLGDNKCEEMATVTIRNKNIVEGATGGSADLGFGSADTEGGSGSAGSAVITDPAGFIGSIIGSVIKSAS</sequence>
<organism evidence="2 3">
    <name type="scientific">Rhodococcus kronopolitis</name>
    <dbReference type="NCBI Taxonomy" id="1460226"/>
    <lineage>
        <taxon>Bacteria</taxon>
        <taxon>Bacillati</taxon>
        <taxon>Actinomycetota</taxon>
        <taxon>Actinomycetes</taxon>
        <taxon>Mycobacteriales</taxon>
        <taxon>Nocardiaceae</taxon>
        <taxon>Rhodococcus</taxon>
    </lineage>
</organism>
<dbReference type="Proteomes" id="UP001595914">
    <property type="component" value="Unassembled WGS sequence"/>
</dbReference>
<gene>
    <name evidence="2" type="ORF">ACFO6S_09645</name>
</gene>
<feature type="signal peptide" evidence="1">
    <location>
        <begin position="1"/>
        <end position="32"/>
    </location>
</feature>
<name>A0ABV9FUL0_9NOCA</name>
<evidence type="ECO:0000313" key="2">
    <source>
        <dbReference type="EMBL" id="MFC4603944.1"/>
    </source>
</evidence>
<keyword evidence="3" id="KW-1185">Reference proteome</keyword>
<evidence type="ECO:0000313" key="3">
    <source>
        <dbReference type="Proteomes" id="UP001595914"/>
    </source>
</evidence>
<dbReference type="RefSeq" id="WP_378416377.1">
    <property type="nucleotide sequence ID" value="NZ_JBHSFO010000004.1"/>
</dbReference>
<evidence type="ECO:0000256" key="1">
    <source>
        <dbReference type="SAM" id="SignalP"/>
    </source>
</evidence>
<dbReference type="EMBL" id="JBHSFO010000004">
    <property type="protein sequence ID" value="MFC4603944.1"/>
    <property type="molecule type" value="Genomic_DNA"/>
</dbReference>
<keyword evidence="1" id="KW-0732">Signal</keyword>
<protein>
    <recommendedName>
        <fullName evidence="4">Secreted protein</fullName>
    </recommendedName>
</protein>
<accession>A0ABV9FUL0</accession>
<comment type="caution">
    <text evidence="2">The sequence shown here is derived from an EMBL/GenBank/DDBJ whole genome shotgun (WGS) entry which is preliminary data.</text>
</comment>
<proteinExistence type="predicted"/>
<feature type="chain" id="PRO_5046359831" description="Secreted protein" evidence="1">
    <location>
        <begin position="33"/>
        <end position="237"/>
    </location>
</feature>
<evidence type="ECO:0008006" key="4">
    <source>
        <dbReference type="Google" id="ProtNLM"/>
    </source>
</evidence>